<dbReference type="HOGENOM" id="CLU_1289428_0_0_1"/>
<dbReference type="AlphaFoldDB" id="W3VTN1"/>
<reference evidence="2 3" key="1">
    <citation type="journal article" date="2014" name="Genome Announc.">
        <title>Genome sequence of the basidiomycetous fungus Pseudozyma aphidis DSM70725, an efficient producer of biosurfactant mannosylerythritol lipids.</title>
        <authorList>
            <person name="Lorenz S."/>
            <person name="Guenther M."/>
            <person name="Grumaz C."/>
            <person name="Rupp S."/>
            <person name="Zibek S."/>
            <person name="Sohn K."/>
        </authorList>
    </citation>
    <scope>NUCLEOTIDE SEQUENCE [LARGE SCALE GENOMIC DNA]</scope>
    <source>
        <strain evidence="3">ATCC 32657 / CBS 517.83 / DSM 70725 / JCM 10318 / NBRC 10182 / NRRL Y-7954 / St-0401</strain>
    </source>
</reference>
<dbReference type="EMBL" id="AWNI01000003">
    <property type="protein sequence ID" value="ETS64988.1"/>
    <property type="molecule type" value="Genomic_DNA"/>
</dbReference>
<gene>
    <name evidence="2" type="ORF">PaG_00435</name>
</gene>
<protein>
    <submittedName>
        <fullName evidence="2">Uncharacterized protein</fullName>
    </submittedName>
</protein>
<comment type="caution">
    <text evidence="2">The sequence shown here is derived from an EMBL/GenBank/DDBJ whole genome shotgun (WGS) entry which is preliminary data.</text>
</comment>
<dbReference type="Proteomes" id="UP000019462">
    <property type="component" value="Unassembled WGS sequence"/>
</dbReference>
<evidence type="ECO:0000313" key="2">
    <source>
        <dbReference type="EMBL" id="ETS64988.1"/>
    </source>
</evidence>
<organism evidence="2 3">
    <name type="scientific">Moesziomyces aphidis</name>
    <name type="common">Pseudozyma aphidis</name>
    <dbReference type="NCBI Taxonomy" id="84754"/>
    <lineage>
        <taxon>Eukaryota</taxon>
        <taxon>Fungi</taxon>
        <taxon>Dikarya</taxon>
        <taxon>Basidiomycota</taxon>
        <taxon>Ustilaginomycotina</taxon>
        <taxon>Ustilaginomycetes</taxon>
        <taxon>Ustilaginales</taxon>
        <taxon>Ustilaginaceae</taxon>
        <taxon>Moesziomyces</taxon>
    </lineage>
</organism>
<sequence>MIRYRNDGHVTLGPFNSIVNLELDLTGDDDEPHPKEGSQRKPTQRFASCPSSFGLARVTTGAVPKRTINFLTWQVPQIQYTAANAGRFESLAFVELRDERNNESFVYTFRLSRYILSIASNLFSVCRLPRTFCSRKLQHASKISLYESLSVMHYERKFVQHERAALGEVMVEYSERTVQGWGVFMADGSAHCHAEATTGTALRGQAAIASRVLD</sequence>
<keyword evidence="3" id="KW-1185">Reference proteome</keyword>
<feature type="region of interest" description="Disordered" evidence="1">
    <location>
        <begin position="26"/>
        <end position="47"/>
    </location>
</feature>
<name>W3VTN1_MOEAP</name>
<evidence type="ECO:0000313" key="3">
    <source>
        <dbReference type="Proteomes" id="UP000019462"/>
    </source>
</evidence>
<evidence type="ECO:0000256" key="1">
    <source>
        <dbReference type="SAM" id="MobiDB-lite"/>
    </source>
</evidence>
<dbReference type="OrthoDB" id="10428895at2759"/>
<accession>W3VTN1</accession>
<proteinExistence type="predicted"/>